<evidence type="ECO:0000259" key="7">
    <source>
        <dbReference type="PROSITE" id="PS50081"/>
    </source>
</evidence>
<feature type="domain" description="Ras-associating" evidence="8">
    <location>
        <begin position="384"/>
        <end position="470"/>
    </location>
</feature>
<evidence type="ECO:0000313" key="10">
    <source>
        <dbReference type="Proteomes" id="UP000515145"/>
    </source>
</evidence>
<dbReference type="CTD" id="83593"/>
<keyword evidence="4" id="KW-0862">Zinc</keyword>
<dbReference type="PROSITE" id="PS50951">
    <property type="entry name" value="SARAH"/>
    <property type="match status" value="1"/>
</dbReference>
<feature type="compositionally biased region" description="Polar residues" evidence="6">
    <location>
        <begin position="40"/>
        <end position="54"/>
    </location>
</feature>
<dbReference type="Pfam" id="PF16517">
    <property type="entry name" value="Nore1-SARAH"/>
    <property type="match status" value="1"/>
</dbReference>
<dbReference type="GO" id="GO:0005634">
    <property type="term" value="C:nucleus"/>
    <property type="evidence" value="ECO:0007669"/>
    <property type="project" value="TreeGrafter"/>
</dbReference>
<dbReference type="SUPFAM" id="SSF54236">
    <property type="entry name" value="Ubiquitin-like"/>
    <property type="match status" value="1"/>
</dbReference>
<evidence type="ECO:0000256" key="4">
    <source>
        <dbReference type="ARBA" id="ARBA00022833"/>
    </source>
</evidence>
<dbReference type="InterPro" id="IPR029071">
    <property type="entry name" value="Ubiquitin-like_domsf"/>
</dbReference>
<dbReference type="PROSITE" id="PS50081">
    <property type="entry name" value="ZF_DAG_PE_2"/>
    <property type="match status" value="1"/>
</dbReference>
<dbReference type="CDD" id="cd20886">
    <property type="entry name" value="C1_RASSF5"/>
    <property type="match status" value="1"/>
</dbReference>
<feature type="domain" description="SARAH" evidence="9">
    <location>
        <begin position="472"/>
        <end position="519"/>
    </location>
</feature>
<evidence type="ECO:0000259" key="9">
    <source>
        <dbReference type="PROSITE" id="PS50951"/>
    </source>
</evidence>
<dbReference type="InterPro" id="IPR002219">
    <property type="entry name" value="PKC_DAG/PE"/>
</dbReference>
<feature type="compositionally biased region" description="Low complexity" evidence="6">
    <location>
        <begin position="167"/>
        <end position="176"/>
    </location>
</feature>
<dbReference type="PANTHER" id="PTHR22738">
    <property type="entry name" value="RASSF"/>
    <property type="match status" value="1"/>
</dbReference>
<dbReference type="InterPro" id="IPR011524">
    <property type="entry name" value="SARAH_dom"/>
</dbReference>
<evidence type="ECO:0000256" key="5">
    <source>
        <dbReference type="ARBA" id="ARBA00023212"/>
    </source>
</evidence>
<feature type="compositionally biased region" description="Polar residues" evidence="6">
    <location>
        <begin position="96"/>
        <end position="107"/>
    </location>
</feature>
<feature type="compositionally biased region" description="Polar residues" evidence="6">
    <location>
        <begin position="284"/>
        <end position="293"/>
    </location>
</feature>
<dbReference type="InterPro" id="IPR046349">
    <property type="entry name" value="C1-like_sf"/>
</dbReference>
<dbReference type="PROSITE" id="PS00479">
    <property type="entry name" value="ZF_DAG_PE_1"/>
    <property type="match status" value="1"/>
</dbReference>
<feature type="compositionally biased region" description="Basic and acidic residues" evidence="6">
    <location>
        <begin position="152"/>
        <end position="163"/>
    </location>
</feature>
<dbReference type="Proteomes" id="UP000515145">
    <property type="component" value="Chromosome 5"/>
</dbReference>
<name>A0A6P7I4C3_9TELE</name>
<keyword evidence="10" id="KW-1185">Reference proteome</keyword>
<dbReference type="AlphaFoldDB" id="A0A6P7I4C3"/>
<dbReference type="Gene3D" id="3.30.60.20">
    <property type="match status" value="1"/>
</dbReference>
<dbReference type="FunCoup" id="A0A6P7I4C3">
    <property type="interactions" value="394"/>
</dbReference>
<dbReference type="CDD" id="cd21892">
    <property type="entry name" value="SARAH_RASSF5"/>
    <property type="match status" value="1"/>
</dbReference>
<dbReference type="PANTHER" id="PTHR22738:SF9">
    <property type="entry name" value="RAS ASSOCIATION DOMAIN-CONTAINING PROTEIN 5"/>
    <property type="match status" value="1"/>
</dbReference>
<dbReference type="InParanoid" id="A0A6P7I4C3"/>
<feature type="region of interest" description="Disordered" evidence="6">
    <location>
        <begin position="276"/>
        <end position="314"/>
    </location>
</feature>
<dbReference type="OrthoDB" id="74314at2759"/>
<keyword evidence="5" id="KW-0206">Cytoskeleton</keyword>
<accession>A0A6P7I4C3</accession>
<keyword evidence="2" id="KW-0493">Microtubule</keyword>
<dbReference type="SMART" id="SM00314">
    <property type="entry name" value="RA"/>
    <property type="match status" value="1"/>
</dbReference>
<dbReference type="Gene3D" id="1.20.5.110">
    <property type="match status" value="1"/>
</dbReference>
<reference evidence="11" key="1">
    <citation type="submission" date="2025-08" db="UniProtKB">
        <authorList>
            <consortium name="RefSeq"/>
        </authorList>
    </citation>
    <scope>IDENTIFICATION</scope>
</reference>
<keyword evidence="3" id="KW-0479">Metal-binding</keyword>
<dbReference type="GO" id="GO:0046872">
    <property type="term" value="F:metal ion binding"/>
    <property type="evidence" value="ECO:0007669"/>
    <property type="project" value="UniProtKB-KW"/>
</dbReference>
<evidence type="ECO:0000259" key="8">
    <source>
        <dbReference type="PROSITE" id="PS50200"/>
    </source>
</evidence>
<dbReference type="GeneID" id="114435316"/>
<evidence type="ECO:0000256" key="1">
    <source>
        <dbReference type="ARBA" id="ARBA00004245"/>
    </source>
</evidence>
<dbReference type="InterPro" id="IPR000159">
    <property type="entry name" value="RA_dom"/>
</dbReference>
<feature type="region of interest" description="Disordered" evidence="6">
    <location>
        <begin position="1"/>
        <end position="192"/>
    </location>
</feature>
<keyword evidence="5" id="KW-0963">Cytoplasm</keyword>
<sequence length="521" mass="57877">MASVSMVGQHPEPQLPFFKLPGSGKKMSKKSWERMMFGRSSGNNGECGSVTTTETESHPLAPAGRGGMMPGDAAPRSPDREEGSAGSDRGTGGIPDSQTAHMTNDCNRSIDCDSNHNTGGRRRTSLKGSRANVMPSGSASNGEKRAHRHRDAPHGRRDSRNGDSGHQSISSSVSVQRGCGGPPLERLTQGRTGVVKLARTEPHRVEAWSIFPGGMDPRMRTERGEGHRFETKPVTQDWCDACSRQITAQALKCQNCSYTCHLECQSHVQLDCNQRDREPERTTSPRSQCSSTQHKQKEAKEEEERGTKDLSEEEVRTRIEAYNAQVSENGMKLAADGSYTGFIKVHLRLSRPVTVSSVEVAGSEGSGSRQDQEATDCGQTDKRTSFYLPSDCVKQIHISSLTTTREVIQGLLKKFQVLDNPRKFALYRQTHRDGQDLFQKLPLCEHPLLLRLIAGPDAEQLSFVLKENETGEVEWHAFSVPELQNFLVILEKEEAERVRAVVQKYNIYRQKLEQALQQHDP</sequence>
<dbReference type="SMART" id="SM00109">
    <property type="entry name" value="C1"/>
    <property type="match status" value="1"/>
</dbReference>
<gene>
    <name evidence="11" type="primary">rassf5</name>
</gene>
<feature type="compositionally biased region" description="Basic and acidic residues" evidence="6">
    <location>
        <begin position="295"/>
        <end position="314"/>
    </location>
</feature>
<dbReference type="Pfam" id="PF00130">
    <property type="entry name" value="C1_1"/>
    <property type="match status" value="1"/>
</dbReference>
<dbReference type="RefSeq" id="XP_028260743.1">
    <property type="nucleotide sequence ID" value="XM_028404942.1"/>
</dbReference>
<evidence type="ECO:0000313" key="11">
    <source>
        <dbReference type="RefSeq" id="XP_028260743.1"/>
    </source>
</evidence>
<organism evidence="10 11">
    <name type="scientific">Parambassis ranga</name>
    <name type="common">Indian glassy fish</name>
    <dbReference type="NCBI Taxonomy" id="210632"/>
    <lineage>
        <taxon>Eukaryota</taxon>
        <taxon>Metazoa</taxon>
        <taxon>Chordata</taxon>
        <taxon>Craniata</taxon>
        <taxon>Vertebrata</taxon>
        <taxon>Euteleostomi</taxon>
        <taxon>Actinopterygii</taxon>
        <taxon>Neopterygii</taxon>
        <taxon>Teleostei</taxon>
        <taxon>Neoteleostei</taxon>
        <taxon>Acanthomorphata</taxon>
        <taxon>Ovalentaria</taxon>
        <taxon>Ambassidae</taxon>
        <taxon>Parambassis</taxon>
    </lineage>
</organism>
<proteinExistence type="predicted"/>
<dbReference type="GO" id="GO:0007165">
    <property type="term" value="P:signal transduction"/>
    <property type="evidence" value="ECO:0007669"/>
    <property type="project" value="InterPro"/>
</dbReference>
<dbReference type="PROSITE" id="PS50200">
    <property type="entry name" value="RA"/>
    <property type="match status" value="1"/>
</dbReference>
<evidence type="ECO:0000256" key="3">
    <source>
        <dbReference type="ARBA" id="ARBA00022723"/>
    </source>
</evidence>
<dbReference type="InterPro" id="IPR033614">
    <property type="entry name" value="RASSF1-6"/>
</dbReference>
<dbReference type="Pfam" id="PF00788">
    <property type="entry name" value="RA"/>
    <property type="match status" value="1"/>
</dbReference>
<dbReference type="GO" id="GO:0005874">
    <property type="term" value="C:microtubule"/>
    <property type="evidence" value="ECO:0007669"/>
    <property type="project" value="UniProtKB-KW"/>
</dbReference>
<protein>
    <submittedName>
        <fullName evidence="11">Ras association domain-containing protein 5 isoform X1</fullName>
    </submittedName>
</protein>
<evidence type="ECO:0000256" key="6">
    <source>
        <dbReference type="SAM" id="MobiDB-lite"/>
    </source>
</evidence>
<evidence type="ECO:0000256" key="2">
    <source>
        <dbReference type="ARBA" id="ARBA00022701"/>
    </source>
</evidence>
<comment type="subcellular location">
    <subcellularLocation>
        <location evidence="1">Cytoplasm</location>
        <location evidence="1">Cytoskeleton</location>
    </subcellularLocation>
</comment>
<feature type="domain" description="Phorbol-ester/DAG-type" evidence="7">
    <location>
        <begin position="226"/>
        <end position="272"/>
    </location>
</feature>
<dbReference type="SUPFAM" id="SSF57889">
    <property type="entry name" value="Cysteine-rich domain"/>
    <property type="match status" value="1"/>
</dbReference>
<dbReference type="Gene3D" id="3.10.20.90">
    <property type="entry name" value="Phosphatidylinositol 3-kinase Catalytic Subunit, Chain A, domain 1"/>
    <property type="match status" value="1"/>
</dbReference>